<proteinExistence type="predicted"/>
<dbReference type="Proteomes" id="UP000827897">
    <property type="component" value="Segment"/>
</dbReference>
<gene>
    <name evidence="1" type="primary">23</name>
    <name evidence="1" type="ORF">SEA_EASTWEST_23</name>
</gene>
<evidence type="ECO:0000313" key="1">
    <source>
        <dbReference type="EMBL" id="UGL61906.1"/>
    </source>
</evidence>
<organism evidence="1 2">
    <name type="scientific">Arthrobacter phage EastWest</name>
    <dbReference type="NCBI Taxonomy" id="2894292"/>
    <lineage>
        <taxon>Viruses</taxon>
        <taxon>Duplodnaviria</taxon>
        <taxon>Heunggongvirae</taxon>
        <taxon>Uroviricota</taxon>
        <taxon>Caudoviricetes</taxon>
        <taxon>Berryhillviridae</taxon>
        <taxon>Eastwestvirus</taxon>
        <taxon>Eastwestvirus eastwest</taxon>
    </lineage>
</organism>
<name>A0AAE9C9J8_9CAUD</name>
<reference evidence="1" key="1">
    <citation type="submission" date="2021-10" db="EMBL/GenBank/DDBJ databases">
        <authorList>
            <person name="Valenzuela N."/>
            <person name="Pablo J."/>
            <person name="Strother B."/>
            <person name="Cravalho Y."/>
            <person name="Barto Z."/>
            <person name="Kane C."/>
            <person name="Chong R.A."/>
            <person name="Kawasaki K."/>
            <person name="Cruz S."/>
            <person name="Porter M.L."/>
            <person name="Pearce R."/>
            <person name="Hohenstein G."/>
            <person name="Li K."/>
            <person name="Kaniho J."/>
            <person name="Sadones M."/>
            <person name="Hamlin F."/>
            <person name="Daniels M."/>
            <person name="McKee K."/>
            <person name="Reed F."/>
            <person name="Donachie S."/>
            <person name="Bollivar D.W."/>
            <person name="Garlena R.A."/>
            <person name="Russell D.A."/>
            <person name="Jacobs-Sera D."/>
            <person name="Hatfull G.F."/>
        </authorList>
    </citation>
    <scope>NUCLEOTIDE SEQUENCE</scope>
</reference>
<dbReference type="EMBL" id="OK999980">
    <property type="protein sequence ID" value="UGL61906.1"/>
    <property type="molecule type" value="Genomic_DNA"/>
</dbReference>
<keyword evidence="2" id="KW-1185">Reference proteome</keyword>
<protein>
    <submittedName>
        <fullName evidence="1">Uncharacterized protein</fullName>
    </submittedName>
</protein>
<sequence length="135" mass="14614">MSVWFRLIVTRVMNAATHVVENGVEVDDLLLSEDGPRLEVAEAVSRAMSVEGLKLPLNDADALQLLAVRSIERPVDLSLAGTALKLADGRMALSIGDGRSVESRGERLCVVSSPEPERYVTSYRLPGVRLMEPAA</sequence>
<evidence type="ECO:0000313" key="2">
    <source>
        <dbReference type="Proteomes" id="UP000827897"/>
    </source>
</evidence>
<accession>A0AAE9C9J8</accession>